<dbReference type="PANTHER" id="PTHR44591:SF3">
    <property type="entry name" value="RESPONSE REGULATORY DOMAIN-CONTAINING PROTEIN"/>
    <property type="match status" value="1"/>
</dbReference>
<dbReference type="SUPFAM" id="SSF52172">
    <property type="entry name" value="CheY-like"/>
    <property type="match status" value="1"/>
</dbReference>
<dbReference type="InterPro" id="IPR050595">
    <property type="entry name" value="Bact_response_regulator"/>
</dbReference>
<evidence type="ECO:0000259" key="6">
    <source>
        <dbReference type="PROSITE" id="PS50110"/>
    </source>
</evidence>
<evidence type="ECO:0000256" key="1">
    <source>
        <dbReference type="ARBA" id="ARBA00022553"/>
    </source>
</evidence>
<dbReference type="PROSITE" id="PS50110">
    <property type="entry name" value="RESPONSE_REGULATORY"/>
    <property type="match status" value="1"/>
</dbReference>
<keyword evidence="2" id="KW-0902">Two-component regulatory system</keyword>
<keyword evidence="4" id="KW-0804">Transcription</keyword>
<accession>A0A0D2JEK9</accession>
<dbReference type="GO" id="GO:0000160">
    <property type="term" value="P:phosphorelay signal transduction system"/>
    <property type="evidence" value="ECO:0007669"/>
    <property type="project" value="UniProtKB-KW"/>
</dbReference>
<dbReference type="AlphaFoldDB" id="A0A0D2JEK9"/>
<evidence type="ECO:0000313" key="7">
    <source>
        <dbReference type="EMBL" id="KIX14071.1"/>
    </source>
</evidence>
<sequence>MTSPKILLVDDEKRLLKTFAKLLERQGYEVHSAPDSQEALVVLQARQIDVVVLDIKMPGMGGLELLQTIKQTWPGIPVIMLTGHATVDSALAGLRQGAFDFLIKPCPLETLLEKIEFALERKSRGRQQVEEP</sequence>
<dbReference type="EMBL" id="AZAC01000012">
    <property type="protein sequence ID" value="KIX14071.1"/>
    <property type="molecule type" value="Genomic_DNA"/>
</dbReference>
<proteinExistence type="predicted"/>
<reference evidence="7 8" key="1">
    <citation type="submission" date="2013-11" db="EMBL/GenBank/DDBJ databases">
        <title>Metagenomic analysis of a methanogenic consortium involved in long chain n-alkane degradation.</title>
        <authorList>
            <person name="Davidova I.A."/>
            <person name="Callaghan A.V."/>
            <person name="Wawrik B."/>
            <person name="Pruitt S."/>
            <person name="Marks C."/>
            <person name="Duncan K.E."/>
            <person name="Suflita J.M."/>
        </authorList>
    </citation>
    <scope>NUCLEOTIDE SEQUENCE [LARGE SCALE GENOMIC DNA]</scope>
    <source>
        <strain evidence="7 8">SPR</strain>
    </source>
</reference>
<keyword evidence="1 5" id="KW-0597">Phosphoprotein</keyword>
<evidence type="ECO:0000256" key="2">
    <source>
        <dbReference type="ARBA" id="ARBA00023012"/>
    </source>
</evidence>
<dbReference type="OrthoDB" id="9800029at2"/>
<dbReference type="InterPro" id="IPR001789">
    <property type="entry name" value="Sig_transdc_resp-reg_receiver"/>
</dbReference>
<dbReference type="Gene3D" id="3.40.50.2300">
    <property type="match status" value="1"/>
</dbReference>
<name>A0A0D2JEK9_9BACT</name>
<organism evidence="7 8">
    <name type="scientific">Dethiosulfatarculus sandiegensis</name>
    <dbReference type="NCBI Taxonomy" id="1429043"/>
    <lineage>
        <taxon>Bacteria</taxon>
        <taxon>Pseudomonadati</taxon>
        <taxon>Thermodesulfobacteriota</taxon>
        <taxon>Desulfarculia</taxon>
        <taxon>Desulfarculales</taxon>
        <taxon>Desulfarculaceae</taxon>
        <taxon>Dethiosulfatarculus</taxon>
    </lineage>
</organism>
<dbReference type="STRING" id="1429043.X474_10580"/>
<dbReference type="InParanoid" id="A0A0D2JEK9"/>
<evidence type="ECO:0000256" key="5">
    <source>
        <dbReference type="PROSITE-ProRule" id="PRU00169"/>
    </source>
</evidence>
<dbReference type="FunFam" id="3.40.50.2300:FF:000018">
    <property type="entry name" value="DNA-binding transcriptional regulator NtrC"/>
    <property type="match status" value="1"/>
</dbReference>
<keyword evidence="8" id="KW-1185">Reference proteome</keyword>
<evidence type="ECO:0000256" key="4">
    <source>
        <dbReference type="ARBA" id="ARBA00023163"/>
    </source>
</evidence>
<protein>
    <recommendedName>
        <fullName evidence="6">Response regulatory domain-containing protein</fullName>
    </recommendedName>
</protein>
<comment type="caution">
    <text evidence="7">The sequence shown here is derived from an EMBL/GenBank/DDBJ whole genome shotgun (WGS) entry which is preliminary data.</text>
</comment>
<feature type="modified residue" description="4-aspartylphosphate" evidence="5">
    <location>
        <position position="54"/>
    </location>
</feature>
<dbReference type="InterPro" id="IPR011006">
    <property type="entry name" value="CheY-like_superfamily"/>
</dbReference>
<evidence type="ECO:0000256" key="3">
    <source>
        <dbReference type="ARBA" id="ARBA00023015"/>
    </source>
</evidence>
<evidence type="ECO:0000313" key="8">
    <source>
        <dbReference type="Proteomes" id="UP000032233"/>
    </source>
</evidence>
<keyword evidence="3" id="KW-0805">Transcription regulation</keyword>
<gene>
    <name evidence="7" type="ORF">X474_10580</name>
</gene>
<dbReference type="RefSeq" id="WP_044348480.1">
    <property type="nucleotide sequence ID" value="NZ_AZAC01000012.1"/>
</dbReference>
<dbReference type="Proteomes" id="UP000032233">
    <property type="component" value="Unassembled WGS sequence"/>
</dbReference>
<dbReference type="PANTHER" id="PTHR44591">
    <property type="entry name" value="STRESS RESPONSE REGULATOR PROTEIN 1"/>
    <property type="match status" value="1"/>
</dbReference>
<dbReference type="Pfam" id="PF00072">
    <property type="entry name" value="Response_reg"/>
    <property type="match status" value="1"/>
</dbReference>
<dbReference type="SMART" id="SM00448">
    <property type="entry name" value="REC"/>
    <property type="match status" value="1"/>
</dbReference>
<feature type="domain" description="Response regulatory" evidence="6">
    <location>
        <begin position="5"/>
        <end position="119"/>
    </location>
</feature>